<proteinExistence type="predicted"/>
<keyword evidence="2" id="KW-1185">Reference proteome</keyword>
<protein>
    <recommendedName>
        <fullName evidence="3">HEAT repeat domain-containing protein</fullName>
    </recommendedName>
</protein>
<dbReference type="RefSeq" id="WP_395820043.1">
    <property type="nucleotide sequence ID" value="NZ_CP043494.1"/>
</dbReference>
<name>A0ABY9WNK4_9BACT</name>
<accession>A0ABY9WNK4</accession>
<gene>
    <name evidence="1" type="ORF">F0U60_15635</name>
</gene>
<evidence type="ECO:0000313" key="2">
    <source>
        <dbReference type="Proteomes" id="UP001611383"/>
    </source>
</evidence>
<dbReference type="Proteomes" id="UP001611383">
    <property type="component" value="Chromosome"/>
</dbReference>
<evidence type="ECO:0008006" key="3">
    <source>
        <dbReference type="Google" id="ProtNLM"/>
    </source>
</evidence>
<sequence length="193" mass="21561">MKKLRIPMKDVEAAAQLSSIALILGWSLESVTEATSTRPYQIIWVTDEDEAGSRSIVRFIDDFMIEVPYIYIESEAPEHLAPGLPEFVDVYTNDEIRKLADSAATAEQLHLAVRLMALIAPPEFDASFFEFFRKSLTFPDPTVQRKAILAMGYVGWKELLPVLEQLAKEALLASSAPALPLNMAFIPPIRPLL</sequence>
<evidence type="ECO:0000313" key="1">
    <source>
        <dbReference type="EMBL" id="WNG45374.1"/>
    </source>
</evidence>
<reference evidence="1 2" key="1">
    <citation type="submission" date="2019-08" db="EMBL/GenBank/DDBJ databases">
        <title>Archangium and Cystobacter genomes.</title>
        <authorList>
            <person name="Chen I.-C.K."/>
            <person name="Wielgoss S."/>
        </authorList>
    </citation>
    <scope>NUCLEOTIDE SEQUENCE [LARGE SCALE GENOMIC DNA]</scope>
    <source>
        <strain evidence="1 2">Cbm 6</strain>
    </source>
</reference>
<dbReference type="EMBL" id="CP043494">
    <property type="protein sequence ID" value="WNG45374.1"/>
    <property type="molecule type" value="Genomic_DNA"/>
</dbReference>
<organism evidence="1 2">
    <name type="scientific">Archangium minus</name>
    <dbReference type="NCBI Taxonomy" id="83450"/>
    <lineage>
        <taxon>Bacteria</taxon>
        <taxon>Pseudomonadati</taxon>
        <taxon>Myxococcota</taxon>
        <taxon>Myxococcia</taxon>
        <taxon>Myxococcales</taxon>
        <taxon>Cystobacterineae</taxon>
        <taxon>Archangiaceae</taxon>
        <taxon>Archangium</taxon>
    </lineage>
</organism>